<feature type="compositionally biased region" description="Basic and acidic residues" evidence="3">
    <location>
        <begin position="207"/>
        <end position="218"/>
    </location>
</feature>
<dbReference type="STRING" id="406100.SAMN04488052_11073"/>
<organism evidence="5 6">
    <name type="scientific">Aquisalimonas asiatica</name>
    <dbReference type="NCBI Taxonomy" id="406100"/>
    <lineage>
        <taxon>Bacteria</taxon>
        <taxon>Pseudomonadati</taxon>
        <taxon>Pseudomonadota</taxon>
        <taxon>Gammaproteobacteria</taxon>
        <taxon>Chromatiales</taxon>
        <taxon>Ectothiorhodospiraceae</taxon>
        <taxon>Aquisalimonas</taxon>
    </lineage>
</organism>
<evidence type="ECO:0000259" key="4">
    <source>
        <dbReference type="PROSITE" id="PS50977"/>
    </source>
</evidence>
<proteinExistence type="predicted"/>
<gene>
    <name evidence="5" type="ORF">SAMN04488052_11073</name>
</gene>
<dbReference type="EMBL" id="FOEG01000010">
    <property type="protein sequence ID" value="SEP11404.1"/>
    <property type="molecule type" value="Genomic_DNA"/>
</dbReference>
<dbReference type="Proteomes" id="UP000199657">
    <property type="component" value="Unassembled WGS sequence"/>
</dbReference>
<keyword evidence="1 2" id="KW-0238">DNA-binding</keyword>
<dbReference type="Pfam" id="PF00440">
    <property type="entry name" value="TetR_N"/>
    <property type="match status" value="1"/>
</dbReference>
<dbReference type="AlphaFoldDB" id="A0A1H8V829"/>
<protein>
    <submittedName>
        <fullName evidence="5">Transcriptional regulator, TetR family</fullName>
    </submittedName>
</protein>
<dbReference type="Gene3D" id="1.10.357.10">
    <property type="entry name" value="Tetracycline Repressor, domain 2"/>
    <property type="match status" value="1"/>
</dbReference>
<keyword evidence="6" id="KW-1185">Reference proteome</keyword>
<evidence type="ECO:0000256" key="3">
    <source>
        <dbReference type="SAM" id="MobiDB-lite"/>
    </source>
</evidence>
<feature type="DNA-binding region" description="H-T-H motif" evidence="2">
    <location>
        <begin position="25"/>
        <end position="44"/>
    </location>
</feature>
<evidence type="ECO:0000256" key="2">
    <source>
        <dbReference type="PROSITE-ProRule" id="PRU00335"/>
    </source>
</evidence>
<evidence type="ECO:0000256" key="1">
    <source>
        <dbReference type="ARBA" id="ARBA00023125"/>
    </source>
</evidence>
<evidence type="ECO:0000313" key="6">
    <source>
        <dbReference type="Proteomes" id="UP000199657"/>
    </source>
</evidence>
<dbReference type="InterPro" id="IPR001647">
    <property type="entry name" value="HTH_TetR"/>
</dbReference>
<accession>A0A1H8V829</accession>
<sequence>MPVSADAIVDAALELAEQSSWESVRLYAVADHLGADLAAIQAHFREKEELADAWFDRADAAMVAAAAQPEIQALPSSERLHYLIMAWLETLSPHRRVTREMVKGKLEPGHLHVQIPAVLRISRTVQWLREAARRDAGGVHRGLEETVLTSIFVTTFTGWLADGSDGARVTRARLSRLLHGAAWMARWVPGYHHAPQVPALPGAQVEDNERTGAAETRA</sequence>
<name>A0A1H8V829_9GAMM</name>
<feature type="region of interest" description="Disordered" evidence="3">
    <location>
        <begin position="197"/>
        <end position="218"/>
    </location>
</feature>
<dbReference type="GO" id="GO:0003677">
    <property type="term" value="F:DNA binding"/>
    <property type="evidence" value="ECO:0007669"/>
    <property type="project" value="UniProtKB-UniRule"/>
</dbReference>
<dbReference type="OrthoDB" id="7375611at2"/>
<dbReference type="PROSITE" id="PS50977">
    <property type="entry name" value="HTH_TETR_2"/>
    <property type="match status" value="1"/>
</dbReference>
<dbReference type="InterPro" id="IPR009057">
    <property type="entry name" value="Homeodomain-like_sf"/>
</dbReference>
<dbReference type="SUPFAM" id="SSF46689">
    <property type="entry name" value="Homeodomain-like"/>
    <property type="match status" value="1"/>
</dbReference>
<evidence type="ECO:0000313" key="5">
    <source>
        <dbReference type="EMBL" id="SEP11404.1"/>
    </source>
</evidence>
<reference evidence="5 6" key="1">
    <citation type="submission" date="2016-10" db="EMBL/GenBank/DDBJ databases">
        <authorList>
            <person name="de Groot N.N."/>
        </authorList>
    </citation>
    <scope>NUCLEOTIDE SEQUENCE [LARGE SCALE GENOMIC DNA]</scope>
    <source>
        <strain evidence="5 6">CGMCC 1.6291</strain>
    </source>
</reference>
<dbReference type="RefSeq" id="WP_091645738.1">
    <property type="nucleotide sequence ID" value="NZ_FOEG01000010.1"/>
</dbReference>
<feature type="domain" description="HTH tetR-type" evidence="4">
    <location>
        <begin position="2"/>
        <end position="62"/>
    </location>
</feature>